<feature type="domain" description="Outer membrane protein beta-barrel" evidence="6">
    <location>
        <begin position="453"/>
        <end position="923"/>
    </location>
</feature>
<dbReference type="InterPro" id="IPR008969">
    <property type="entry name" value="CarboxyPept-like_regulatory"/>
</dbReference>
<evidence type="ECO:0000256" key="4">
    <source>
        <dbReference type="SAM" id="SignalP"/>
    </source>
</evidence>
<feature type="chain" id="PRO_5021025464" evidence="4">
    <location>
        <begin position="26"/>
        <end position="929"/>
    </location>
</feature>
<dbReference type="RefSeq" id="WP_136825605.1">
    <property type="nucleotide sequence ID" value="NZ_SWBP01000002.1"/>
</dbReference>
<dbReference type="InterPro" id="IPR036942">
    <property type="entry name" value="Beta-barrel_TonB_sf"/>
</dbReference>
<evidence type="ECO:0000256" key="3">
    <source>
        <dbReference type="ARBA" id="ARBA00023237"/>
    </source>
</evidence>
<sequence>MIQKYFSILLKISFLLIISANQVYAQTGKIAGKVTDKTTGETLIGLTVGIEGTTKGAATDVEGRYVISNLAAGKYNLTFRYLGYKSKNVTGVDVIDGKVTSLDVIMEEAATQSLNEVVVTASYRQETVGALYAQQKNAVSISSGISSDQIRKSPDKNTSEVLRRVSGTSIQDGKFIVIRGLSDRYNTALLNNAILPSSEPDRKAFSFDIVPSNLVDKIVISKTASPDLPGDFAGGVTQIITKDIPDKNFFGVAITTGYNSQSTFKDFRSNGRNSTDFLGFDDGSRGIPDGFPKSRSLYNNNNTTVQEKIANTKLFDNPYAVETTTAMPIQSYQINWGNVRNFKNEGTLGSILSLTYRNGQTYQGATRETFDGIETNYQYNDQVYKYNTTLGALANFSYKKGKSKYSFKNLFNQTFDDSYTDRTGTNINQGNIIYSGSELNQKGLFNTQLEGEHRFGEKNSKLDWNLNYSVVTRNQPDLRNILYNQSGSNPYSFADNFSRRFYSDLTENIYGINAAYTIPFTFLEKKSNIKFGGLKQIRKRDFNSRNFIYQAASFGNFDASKLTLPKEVIVNDENISETGFVFNEITNNSDSYNGYSDLNAGYVMLDNQLSDKIRLVWGARAESYFQDINALGNSGLPISADQTFFDVLPSFNLTYNFNDKANLRFSGSQTVTRPELRELAPFTFINQEENTLTAGNPNLKRSNNTNADIRFEYYPTNGEAFTATVFYKNFKNPIEQIVGSSATYSNLTFNFNNVKSAYSYGFELDFRKRLDFLGNAAWLENFTVASNLTLIKSEVDLGNQSTAAVRPLQGQSPYLVNGSIQYNSPKSGVSLNVLYNRIGSRIARVGNENIPDFYEIGRDLLDLQVSKKILKNKGELRLNIGDVLNQSQILYQNFDGNRKYNKGIDNDFFNYKTGTNFTLGFTYDFSFAN</sequence>
<dbReference type="Gene3D" id="2.40.170.20">
    <property type="entry name" value="TonB-dependent receptor, beta-barrel domain"/>
    <property type="match status" value="1"/>
</dbReference>
<gene>
    <name evidence="7" type="ORF">FA046_06645</name>
</gene>
<keyword evidence="8" id="KW-1185">Reference proteome</keyword>
<dbReference type="PANTHER" id="PTHR40980">
    <property type="entry name" value="PLUG DOMAIN-CONTAINING PROTEIN"/>
    <property type="match status" value="1"/>
</dbReference>
<dbReference type="InterPro" id="IPR041700">
    <property type="entry name" value="OMP_b-brl_3"/>
</dbReference>
<feature type="domain" description="TonB-dependent receptor plug" evidence="5">
    <location>
        <begin position="135"/>
        <end position="236"/>
    </location>
</feature>
<dbReference type="GO" id="GO:0009279">
    <property type="term" value="C:cell outer membrane"/>
    <property type="evidence" value="ECO:0007669"/>
    <property type="project" value="UniProtKB-SubCell"/>
</dbReference>
<keyword evidence="2" id="KW-0472">Membrane</keyword>
<dbReference type="Pfam" id="PF14905">
    <property type="entry name" value="OMP_b-brl_3"/>
    <property type="match status" value="1"/>
</dbReference>
<evidence type="ECO:0000313" key="7">
    <source>
        <dbReference type="EMBL" id="TKB98791.1"/>
    </source>
</evidence>
<keyword evidence="3" id="KW-0998">Cell outer membrane</keyword>
<dbReference type="SUPFAM" id="SSF49464">
    <property type="entry name" value="Carboxypeptidase regulatory domain-like"/>
    <property type="match status" value="1"/>
</dbReference>
<evidence type="ECO:0000256" key="1">
    <source>
        <dbReference type="ARBA" id="ARBA00004442"/>
    </source>
</evidence>
<dbReference type="Pfam" id="PF13715">
    <property type="entry name" value="CarbopepD_reg_2"/>
    <property type="match status" value="1"/>
</dbReference>
<keyword evidence="7" id="KW-0675">Receptor</keyword>
<dbReference type="SUPFAM" id="SSF56935">
    <property type="entry name" value="Porins"/>
    <property type="match status" value="1"/>
</dbReference>
<accession>A0A4U1C0R2</accession>
<dbReference type="EMBL" id="SWBP01000002">
    <property type="protein sequence ID" value="TKB98791.1"/>
    <property type="molecule type" value="Genomic_DNA"/>
</dbReference>
<reference evidence="7 8" key="1">
    <citation type="submission" date="2019-04" db="EMBL/GenBank/DDBJ databases">
        <title>Pedobacter sp. AR-3-17 sp. nov., isolated from Arctic soil.</title>
        <authorList>
            <person name="Dahal R.H."/>
            <person name="Kim D.-U."/>
        </authorList>
    </citation>
    <scope>NUCLEOTIDE SEQUENCE [LARGE SCALE GENOMIC DNA]</scope>
    <source>
        <strain evidence="7 8">AR-3-17</strain>
    </source>
</reference>
<evidence type="ECO:0000259" key="6">
    <source>
        <dbReference type="Pfam" id="PF14905"/>
    </source>
</evidence>
<dbReference type="Proteomes" id="UP000308181">
    <property type="component" value="Unassembled WGS sequence"/>
</dbReference>
<evidence type="ECO:0000256" key="2">
    <source>
        <dbReference type="ARBA" id="ARBA00023136"/>
    </source>
</evidence>
<protein>
    <submittedName>
        <fullName evidence="7">TonB-dependent receptor</fullName>
    </submittedName>
</protein>
<dbReference type="InterPro" id="IPR037066">
    <property type="entry name" value="Plug_dom_sf"/>
</dbReference>
<proteinExistence type="predicted"/>
<evidence type="ECO:0000313" key="8">
    <source>
        <dbReference type="Proteomes" id="UP000308181"/>
    </source>
</evidence>
<dbReference type="OrthoDB" id="9768470at2"/>
<comment type="subcellular location">
    <subcellularLocation>
        <location evidence="1">Cell outer membrane</location>
    </subcellularLocation>
</comment>
<name>A0A4U1C0R2_9SPHI</name>
<dbReference type="Pfam" id="PF07715">
    <property type="entry name" value="Plug"/>
    <property type="match status" value="1"/>
</dbReference>
<dbReference type="InterPro" id="IPR012910">
    <property type="entry name" value="Plug_dom"/>
</dbReference>
<dbReference type="AlphaFoldDB" id="A0A4U1C0R2"/>
<feature type="signal peptide" evidence="4">
    <location>
        <begin position="1"/>
        <end position="25"/>
    </location>
</feature>
<evidence type="ECO:0000259" key="5">
    <source>
        <dbReference type="Pfam" id="PF07715"/>
    </source>
</evidence>
<organism evidence="7 8">
    <name type="scientific">Pedobacter cryophilus</name>
    <dbReference type="NCBI Taxonomy" id="2571271"/>
    <lineage>
        <taxon>Bacteria</taxon>
        <taxon>Pseudomonadati</taxon>
        <taxon>Bacteroidota</taxon>
        <taxon>Sphingobacteriia</taxon>
        <taxon>Sphingobacteriales</taxon>
        <taxon>Sphingobacteriaceae</taxon>
        <taxon>Pedobacter</taxon>
    </lineage>
</organism>
<dbReference type="PANTHER" id="PTHR40980:SF5">
    <property type="entry name" value="TONB-DEPENDENT RECEPTOR"/>
    <property type="match status" value="1"/>
</dbReference>
<comment type="caution">
    <text evidence="7">The sequence shown here is derived from an EMBL/GenBank/DDBJ whole genome shotgun (WGS) entry which is preliminary data.</text>
</comment>
<dbReference type="Gene3D" id="2.170.130.10">
    <property type="entry name" value="TonB-dependent receptor, plug domain"/>
    <property type="match status" value="1"/>
</dbReference>
<dbReference type="Gene3D" id="2.60.40.1120">
    <property type="entry name" value="Carboxypeptidase-like, regulatory domain"/>
    <property type="match status" value="1"/>
</dbReference>
<keyword evidence="4" id="KW-0732">Signal</keyword>